<organism evidence="9 10">
    <name type="scientific">Tritrichomonas foetus</name>
    <dbReference type="NCBI Taxonomy" id="1144522"/>
    <lineage>
        <taxon>Eukaryota</taxon>
        <taxon>Metamonada</taxon>
        <taxon>Parabasalia</taxon>
        <taxon>Tritrichomonadida</taxon>
        <taxon>Tritrichomonadidae</taxon>
        <taxon>Tritrichomonas</taxon>
    </lineage>
</organism>
<dbReference type="PROSITE" id="PS50059">
    <property type="entry name" value="FKBP_PPIASE"/>
    <property type="match status" value="1"/>
</dbReference>
<dbReference type="GO" id="GO:0003755">
    <property type="term" value="F:peptidyl-prolyl cis-trans isomerase activity"/>
    <property type="evidence" value="ECO:0007669"/>
    <property type="project" value="UniProtKB-KW"/>
</dbReference>
<keyword evidence="3 5" id="KW-0697">Rotamase</keyword>
<keyword evidence="10" id="KW-1185">Reference proteome</keyword>
<dbReference type="EMBL" id="MLAK01000587">
    <property type="protein sequence ID" value="OHT11438.1"/>
    <property type="molecule type" value="Genomic_DNA"/>
</dbReference>
<name>A0A1J4KP07_9EUKA</name>
<dbReference type="PANTHER" id="PTHR43811">
    <property type="entry name" value="FKBP-TYPE PEPTIDYL-PROLYL CIS-TRANS ISOMERASE FKPA"/>
    <property type="match status" value="1"/>
</dbReference>
<evidence type="ECO:0000256" key="7">
    <source>
        <dbReference type="SAM" id="MobiDB-lite"/>
    </source>
</evidence>
<sequence length="412" mass="46964">MPFTGGLFDQNEKYSFVIGANTTIKGYSLGTDGMKIGGTRVVLIPPDYGYGNRAIGNKIPANSTLAFLITLNDAVLKNPPQQQQQQQQPVQQQPVQQQPVQQQPVQQQQQQYQQQEPTPQPAQPFQQPQQQAPPQMSERRPSTTLEKIQKAGGIAMPMTPMQQQQQQQYQQQQQQYQQPPQQQQQPAHQQLFNNDDDDEDEAVVNTTFVPTIDEEDVLKRIDQLGDLIKSKFDNLVLEAPVSLKPRDLVYEIQTLASQIEDQERQLKEQEQLIDELKKSKQNSRLKAELDIAQTELQSLRSVLKGGKDYRRENDELKFELRQLKEEKIQTLQDSLSDLRTQLANAHDISQAAAGTKTKELFFSFMGAAIDKLQSIFAGSEKLNSKEVTDKIYEVFHQCSEDVFKQIDERGII</sequence>
<dbReference type="VEuPathDB" id="TrichDB:TRFO_19069"/>
<reference evidence="9" key="1">
    <citation type="submission" date="2016-10" db="EMBL/GenBank/DDBJ databases">
        <authorList>
            <person name="Benchimol M."/>
            <person name="Almeida L.G."/>
            <person name="Vasconcelos A.T."/>
            <person name="Perreira-Neves A."/>
            <person name="Rosa I.A."/>
            <person name="Tasca T."/>
            <person name="Bogo M.R."/>
            <person name="de Souza W."/>
        </authorList>
    </citation>
    <scope>NUCLEOTIDE SEQUENCE [LARGE SCALE GENOMIC DNA]</scope>
    <source>
        <strain evidence="9">K</strain>
    </source>
</reference>
<evidence type="ECO:0000256" key="5">
    <source>
        <dbReference type="PROSITE-ProRule" id="PRU00277"/>
    </source>
</evidence>
<keyword evidence="4 5" id="KW-0413">Isomerase</keyword>
<dbReference type="OrthoDB" id="1902587at2759"/>
<feature type="coiled-coil region" evidence="6">
    <location>
        <begin position="252"/>
        <end position="348"/>
    </location>
</feature>
<accession>A0A1J4KP07</accession>
<feature type="region of interest" description="Disordered" evidence="7">
    <location>
        <begin position="159"/>
        <end position="195"/>
    </location>
</feature>
<evidence type="ECO:0000256" key="4">
    <source>
        <dbReference type="ARBA" id="ARBA00023235"/>
    </source>
</evidence>
<feature type="compositionally biased region" description="Low complexity" evidence="7">
    <location>
        <begin position="162"/>
        <end position="186"/>
    </location>
</feature>
<feature type="domain" description="PPIase FKBP-type" evidence="8">
    <location>
        <begin position="1"/>
        <end position="75"/>
    </location>
</feature>
<dbReference type="AlphaFoldDB" id="A0A1J4KP07"/>
<evidence type="ECO:0000313" key="10">
    <source>
        <dbReference type="Proteomes" id="UP000179807"/>
    </source>
</evidence>
<feature type="region of interest" description="Disordered" evidence="7">
    <location>
        <begin position="79"/>
        <end position="146"/>
    </location>
</feature>
<dbReference type="EC" id="5.2.1.8" evidence="2 5"/>
<dbReference type="RefSeq" id="XP_068364574.1">
    <property type="nucleotide sequence ID" value="XM_068500559.1"/>
</dbReference>
<proteinExistence type="predicted"/>
<dbReference type="Gene3D" id="3.10.50.40">
    <property type="match status" value="1"/>
</dbReference>
<gene>
    <name evidence="9" type="ORF">TRFO_19069</name>
</gene>
<evidence type="ECO:0000256" key="3">
    <source>
        <dbReference type="ARBA" id="ARBA00023110"/>
    </source>
</evidence>
<dbReference type="SUPFAM" id="SSF54534">
    <property type="entry name" value="FKBP-like"/>
    <property type="match status" value="1"/>
</dbReference>
<feature type="compositionally biased region" description="Low complexity" evidence="7">
    <location>
        <begin position="79"/>
        <end position="135"/>
    </location>
</feature>
<evidence type="ECO:0000256" key="6">
    <source>
        <dbReference type="SAM" id="Coils"/>
    </source>
</evidence>
<keyword evidence="6" id="KW-0175">Coiled coil</keyword>
<dbReference type="PANTHER" id="PTHR43811:SF19">
    <property type="entry name" value="39 KDA FK506-BINDING NUCLEAR PROTEIN"/>
    <property type="match status" value="1"/>
</dbReference>
<dbReference type="InterPro" id="IPR046357">
    <property type="entry name" value="PPIase_dom_sf"/>
</dbReference>
<comment type="caution">
    <text evidence="9">The sequence shown here is derived from an EMBL/GenBank/DDBJ whole genome shotgun (WGS) entry which is preliminary data.</text>
</comment>
<protein>
    <recommendedName>
        <fullName evidence="2 5">peptidylprolyl isomerase</fullName>
        <ecNumber evidence="2 5">5.2.1.8</ecNumber>
    </recommendedName>
</protein>
<evidence type="ECO:0000256" key="1">
    <source>
        <dbReference type="ARBA" id="ARBA00000971"/>
    </source>
</evidence>
<dbReference type="GeneID" id="94835263"/>
<evidence type="ECO:0000259" key="8">
    <source>
        <dbReference type="PROSITE" id="PS50059"/>
    </source>
</evidence>
<evidence type="ECO:0000256" key="2">
    <source>
        <dbReference type="ARBA" id="ARBA00013194"/>
    </source>
</evidence>
<dbReference type="Pfam" id="PF00254">
    <property type="entry name" value="FKBP_C"/>
    <property type="match status" value="1"/>
</dbReference>
<evidence type="ECO:0000313" key="9">
    <source>
        <dbReference type="EMBL" id="OHT11438.1"/>
    </source>
</evidence>
<dbReference type="Proteomes" id="UP000179807">
    <property type="component" value="Unassembled WGS sequence"/>
</dbReference>
<comment type="catalytic activity">
    <reaction evidence="1 5">
        <text>[protein]-peptidylproline (omega=180) = [protein]-peptidylproline (omega=0)</text>
        <dbReference type="Rhea" id="RHEA:16237"/>
        <dbReference type="Rhea" id="RHEA-COMP:10747"/>
        <dbReference type="Rhea" id="RHEA-COMP:10748"/>
        <dbReference type="ChEBI" id="CHEBI:83833"/>
        <dbReference type="ChEBI" id="CHEBI:83834"/>
        <dbReference type="EC" id="5.2.1.8"/>
    </reaction>
</comment>
<dbReference type="InterPro" id="IPR001179">
    <property type="entry name" value="PPIase_FKBP_dom"/>
</dbReference>